<dbReference type="AlphaFoldDB" id="A0A418YJB0"/>
<keyword evidence="5" id="KW-1133">Transmembrane helix</keyword>
<evidence type="ECO:0000256" key="2">
    <source>
        <dbReference type="ARBA" id="ARBA00008914"/>
    </source>
</evidence>
<feature type="domain" description="OmpA-like" evidence="7">
    <location>
        <begin position="66"/>
        <end position="143"/>
    </location>
</feature>
<gene>
    <name evidence="9" type="ORF">D0Z70_23685</name>
</gene>
<evidence type="ECO:0000256" key="5">
    <source>
        <dbReference type="ARBA" id="ARBA00022989"/>
    </source>
</evidence>
<organism evidence="9 10">
    <name type="scientific">Sphingobium terrigena</name>
    <dbReference type="NCBI Taxonomy" id="2304063"/>
    <lineage>
        <taxon>Bacteria</taxon>
        <taxon>Pseudomonadati</taxon>
        <taxon>Pseudomonadota</taxon>
        <taxon>Alphaproteobacteria</taxon>
        <taxon>Sphingomonadales</taxon>
        <taxon>Sphingomonadaceae</taxon>
        <taxon>Sphingobium</taxon>
    </lineage>
</organism>
<keyword evidence="9" id="KW-0282">Flagellum</keyword>
<evidence type="ECO:0000256" key="6">
    <source>
        <dbReference type="ARBA" id="ARBA00023136"/>
    </source>
</evidence>
<dbReference type="RefSeq" id="WP_119750627.1">
    <property type="nucleotide sequence ID" value="NZ_QVRA01000050.1"/>
</dbReference>
<dbReference type="OrthoDB" id="7597149at2"/>
<proteinExistence type="inferred from homology"/>
<comment type="subcellular location">
    <subcellularLocation>
        <location evidence="1">Cell membrane</location>
        <topology evidence="1">Single-pass membrane protein</topology>
    </subcellularLocation>
</comment>
<dbReference type="InterPro" id="IPR006665">
    <property type="entry name" value="OmpA-like"/>
</dbReference>
<evidence type="ECO:0000256" key="3">
    <source>
        <dbReference type="ARBA" id="ARBA00022475"/>
    </source>
</evidence>
<accession>A0A418YJB0</accession>
<dbReference type="PANTHER" id="PTHR30329:SF21">
    <property type="entry name" value="LIPOPROTEIN YIAD-RELATED"/>
    <property type="match status" value="1"/>
</dbReference>
<reference evidence="9 10" key="1">
    <citation type="submission" date="2018-08" db="EMBL/GenBank/DDBJ databases">
        <title>Sphingobium sp. EO9.</title>
        <authorList>
            <person name="Park Y."/>
            <person name="Kim K.H."/>
            <person name="Jeon C.O."/>
        </authorList>
    </citation>
    <scope>NUCLEOTIDE SEQUENCE [LARGE SCALE GENOMIC DNA]</scope>
    <source>
        <strain evidence="9 10">EO9</strain>
    </source>
</reference>
<dbReference type="InterPro" id="IPR025713">
    <property type="entry name" value="MotB-like_N_dom"/>
</dbReference>
<dbReference type="Gene3D" id="3.30.1330.60">
    <property type="entry name" value="OmpA-like domain"/>
    <property type="match status" value="1"/>
</dbReference>
<evidence type="ECO:0000256" key="1">
    <source>
        <dbReference type="ARBA" id="ARBA00004162"/>
    </source>
</evidence>
<evidence type="ECO:0000259" key="7">
    <source>
        <dbReference type="Pfam" id="PF00691"/>
    </source>
</evidence>
<keyword evidence="9" id="KW-0966">Cell projection</keyword>
<keyword evidence="6" id="KW-0472">Membrane</keyword>
<evidence type="ECO:0000313" key="10">
    <source>
        <dbReference type="Proteomes" id="UP000283469"/>
    </source>
</evidence>
<comment type="similarity">
    <text evidence="2">Belongs to the MotB family.</text>
</comment>
<name>A0A418YJB0_9SPHN</name>
<dbReference type="InterPro" id="IPR036737">
    <property type="entry name" value="OmpA-like_sf"/>
</dbReference>
<dbReference type="PANTHER" id="PTHR30329">
    <property type="entry name" value="STATOR ELEMENT OF FLAGELLAR MOTOR COMPLEX"/>
    <property type="match status" value="1"/>
</dbReference>
<keyword evidence="10" id="KW-1185">Reference proteome</keyword>
<keyword evidence="4" id="KW-0812">Transmembrane</keyword>
<evidence type="ECO:0000259" key="8">
    <source>
        <dbReference type="Pfam" id="PF13677"/>
    </source>
</evidence>
<keyword evidence="3" id="KW-1003">Cell membrane</keyword>
<sequence>MSAATLATARRNRWAVSFADLLLLLLAFFVLLQASGSRRDAMLAQVAQQFGGRAMRPGIEIRAVELFVPGEALLSDQGRARLSVIARQYAKEPGGVEIRSHGSDRAQQRFDDWDLAAARIGAVARALKLDGIAQDRLLIRGLDQADGKGGQGQIIHIAPGVNARL</sequence>
<dbReference type="InterPro" id="IPR050330">
    <property type="entry name" value="Bact_OuterMem_StrucFunc"/>
</dbReference>
<dbReference type="EMBL" id="QVRA01000050">
    <property type="protein sequence ID" value="RJG51077.1"/>
    <property type="molecule type" value="Genomic_DNA"/>
</dbReference>
<protein>
    <submittedName>
        <fullName evidence="9">Flagellar motor protein</fullName>
    </submittedName>
</protein>
<dbReference type="GO" id="GO:0005886">
    <property type="term" value="C:plasma membrane"/>
    <property type="evidence" value="ECO:0007669"/>
    <property type="project" value="UniProtKB-SubCell"/>
</dbReference>
<dbReference type="Proteomes" id="UP000283469">
    <property type="component" value="Unassembled WGS sequence"/>
</dbReference>
<dbReference type="SUPFAM" id="SSF103088">
    <property type="entry name" value="OmpA-like"/>
    <property type="match status" value="1"/>
</dbReference>
<evidence type="ECO:0000256" key="4">
    <source>
        <dbReference type="ARBA" id="ARBA00022692"/>
    </source>
</evidence>
<dbReference type="Pfam" id="PF00691">
    <property type="entry name" value="OmpA"/>
    <property type="match status" value="1"/>
</dbReference>
<dbReference type="Pfam" id="PF13677">
    <property type="entry name" value="MotB_plug"/>
    <property type="match status" value="1"/>
</dbReference>
<keyword evidence="9" id="KW-0969">Cilium</keyword>
<feature type="domain" description="Motility protein B-like N-terminal" evidence="8">
    <location>
        <begin position="12"/>
        <end position="51"/>
    </location>
</feature>
<evidence type="ECO:0000313" key="9">
    <source>
        <dbReference type="EMBL" id="RJG51077.1"/>
    </source>
</evidence>
<comment type="caution">
    <text evidence="9">The sequence shown here is derived from an EMBL/GenBank/DDBJ whole genome shotgun (WGS) entry which is preliminary data.</text>
</comment>